<proteinExistence type="predicted"/>
<name>A0ABV0VJI5_9TELE</name>
<protein>
    <submittedName>
        <fullName evidence="1">Uncharacterized protein</fullName>
    </submittedName>
</protein>
<comment type="caution">
    <text evidence="1">The sequence shown here is derived from an EMBL/GenBank/DDBJ whole genome shotgun (WGS) entry which is preliminary data.</text>
</comment>
<evidence type="ECO:0000313" key="1">
    <source>
        <dbReference type="EMBL" id="MEQ2257416.1"/>
    </source>
</evidence>
<keyword evidence="2" id="KW-1185">Reference proteome</keyword>
<dbReference type="EMBL" id="JAHRIQ010110563">
    <property type="protein sequence ID" value="MEQ2257416.1"/>
    <property type="molecule type" value="Genomic_DNA"/>
</dbReference>
<evidence type="ECO:0000313" key="2">
    <source>
        <dbReference type="Proteomes" id="UP001482620"/>
    </source>
</evidence>
<dbReference type="Proteomes" id="UP001482620">
    <property type="component" value="Unassembled WGS sequence"/>
</dbReference>
<gene>
    <name evidence="1" type="ORF">ILYODFUR_034612</name>
</gene>
<reference evidence="1 2" key="1">
    <citation type="submission" date="2021-06" db="EMBL/GenBank/DDBJ databases">
        <authorList>
            <person name="Palmer J.M."/>
        </authorList>
    </citation>
    <scope>NUCLEOTIDE SEQUENCE [LARGE SCALE GENOMIC DNA]</scope>
    <source>
        <strain evidence="2">if_2019</strain>
        <tissue evidence="1">Muscle</tissue>
    </source>
</reference>
<accession>A0ABV0VJI5</accession>
<sequence length="104" mass="11300">MAVVEVRPVTGGLPVRTPSLFISVVESLGKTLHPPHLVMVVSGPSGTCVWQPHRCQRVNGWMTDCSVKSFGVSGDLINAIQAQVIYHKTALQQEGIQPSSFYQI</sequence>
<organism evidence="1 2">
    <name type="scientific">Ilyodon furcidens</name>
    <name type="common">goldbreast splitfin</name>
    <dbReference type="NCBI Taxonomy" id="33524"/>
    <lineage>
        <taxon>Eukaryota</taxon>
        <taxon>Metazoa</taxon>
        <taxon>Chordata</taxon>
        <taxon>Craniata</taxon>
        <taxon>Vertebrata</taxon>
        <taxon>Euteleostomi</taxon>
        <taxon>Actinopterygii</taxon>
        <taxon>Neopterygii</taxon>
        <taxon>Teleostei</taxon>
        <taxon>Neoteleostei</taxon>
        <taxon>Acanthomorphata</taxon>
        <taxon>Ovalentaria</taxon>
        <taxon>Atherinomorphae</taxon>
        <taxon>Cyprinodontiformes</taxon>
        <taxon>Goodeidae</taxon>
        <taxon>Ilyodon</taxon>
    </lineage>
</organism>